<keyword evidence="10" id="KW-0472">Membrane</keyword>
<keyword evidence="10" id="KW-1133">Transmembrane helix</keyword>
<keyword evidence="14" id="KW-1185">Reference proteome</keyword>
<dbReference type="InterPro" id="IPR018044">
    <property type="entry name" value="Peptidase_S11"/>
</dbReference>
<dbReference type="OrthoDB" id="1701915at2"/>
<dbReference type="Pfam" id="PF00768">
    <property type="entry name" value="Peptidase_S11"/>
    <property type="match status" value="1"/>
</dbReference>
<keyword evidence="6" id="KW-0961">Cell wall biogenesis/degradation</keyword>
<feature type="signal peptide" evidence="11">
    <location>
        <begin position="1"/>
        <end position="24"/>
    </location>
</feature>
<dbReference type="InterPro" id="IPR012338">
    <property type="entry name" value="Beta-lactam/transpept-like"/>
</dbReference>
<dbReference type="PRINTS" id="PR00725">
    <property type="entry name" value="DADACBPTASE1"/>
</dbReference>
<dbReference type="GO" id="GO:0008360">
    <property type="term" value="P:regulation of cell shape"/>
    <property type="evidence" value="ECO:0007669"/>
    <property type="project" value="UniProtKB-KW"/>
</dbReference>
<keyword evidence="10" id="KW-0812">Transmembrane</keyword>
<dbReference type="GO" id="GO:0071555">
    <property type="term" value="P:cell wall organization"/>
    <property type="evidence" value="ECO:0007669"/>
    <property type="project" value="UniProtKB-KW"/>
</dbReference>
<accession>A0A4U9R6U5</accession>
<evidence type="ECO:0000256" key="7">
    <source>
        <dbReference type="PIRSR" id="PIRSR618044-1"/>
    </source>
</evidence>
<evidence type="ECO:0000256" key="2">
    <source>
        <dbReference type="ARBA" id="ARBA00022729"/>
    </source>
</evidence>
<name>A0A4U9R6U5_HATHI</name>
<dbReference type="InterPro" id="IPR001967">
    <property type="entry name" value="Peptidase_S11_N"/>
</dbReference>
<dbReference type="Proteomes" id="UP000308489">
    <property type="component" value="Chromosome 1"/>
</dbReference>
<evidence type="ECO:0000256" key="10">
    <source>
        <dbReference type="SAM" id="Phobius"/>
    </source>
</evidence>
<keyword evidence="13" id="KW-0121">Carboxypeptidase</keyword>
<protein>
    <submittedName>
        <fullName evidence="13">D-alanyl-D-alanine carboxypeptidase</fullName>
        <ecNumber evidence="13">3.4.16.4</ecNumber>
    </submittedName>
</protein>
<dbReference type="GO" id="GO:0009002">
    <property type="term" value="F:serine-type D-Ala-D-Ala carboxypeptidase activity"/>
    <property type="evidence" value="ECO:0007669"/>
    <property type="project" value="UniProtKB-EC"/>
</dbReference>
<dbReference type="RefSeq" id="WP_138209684.1">
    <property type="nucleotide sequence ID" value="NZ_CBCRUQ010000004.1"/>
</dbReference>
<evidence type="ECO:0000256" key="4">
    <source>
        <dbReference type="ARBA" id="ARBA00022960"/>
    </source>
</evidence>
<dbReference type="SUPFAM" id="SSF56601">
    <property type="entry name" value="beta-lactamase/transpeptidase-like"/>
    <property type="match status" value="1"/>
</dbReference>
<feature type="chain" id="PRO_5020639924" evidence="11">
    <location>
        <begin position="25"/>
        <end position="411"/>
    </location>
</feature>
<keyword evidence="4" id="KW-0133">Cell shape</keyword>
<proteinExistence type="inferred from homology"/>
<evidence type="ECO:0000256" key="8">
    <source>
        <dbReference type="PIRSR" id="PIRSR618044-2"/>
    </source>
</evidence>
<dbReference type="KEGG" id="hhw:NCTC503_00978"/>
<evidence type="ECO:0000256" key="6">
    <source>
        <dbReference type="ARBA" id="ARBA00023316"/>
    </source>
</evidence>
<evidence type="ECO:0000313" key="14">
    <source>
        <dbReference type="Proteomes" id="UP000308489"/>
    </source>
</evidence>
<reference evidence="13 14" key="1">
    <citation type="submission" date="2019-05" db="EMBL/GenBank/DDBJ databases">
        <authorList>
            <consortium name="Pathogen Informatics"/>
        </authorList>
    </citation>
    <scope>NUCLEOTIDE SEQUENCE [LARGE SCALE GENOMIC DNA]</scope>
    <source>
        <strain evidence="13 14">NCTC503</strain>
    </source>
</reference>
<feature type="binding site" evidence="8">
    <location>
        <position position="227"/>
    </location>
    <ligand>
        <name>substrate</name>
    </ligand>
</feature>
<evidence type="ECO:0000256" key="5">
    <source>
        <dbReference type="ARBA" id="ARBA00022984"/>
    </source>
</evidence>
<feature type="active site" description="Proton acceptor" evidence="7">
    <location>
        <position position="63"/>
    </location>
</feature>
<dbReference type="GO" id="GO:0009252">
    <property type="term" value="P:peptidoglycan biosynthetic process"/>
    <property type="evidence" value="ECO:0007669"/>
    <property type="project" value="UniProtKB-KW"/>
</dbReference>
<evidence type="ECO:0000259" key="12">
    <source>
        <dbReference type="Pfam" id="PF00768"/>
    </source>
</evidence>
<evidence type="ECO:0000256" key="11">
    <source>
        <dbReference type="SAM" id="SignalP"/>
    </source>
</evidence>
<keyword evidence="5" id="KW-0573">Peptidoglycan synthesis</keyword>
<comment type="similarity">
    <text evidence="1 9">Belongs to the peptidase S11 family.</text>
</comment>
<feature type="active site" description="Acyl-ester intermediate" evidence="7">
    <location>
        <position position="60"/>
    </location>
</feature>
<gene>
    <name evidence="13" type="primary">dacB_1</name>
    <name evidence="13" type="ORF">NCTC503_00978</name>
</gene>
<dbReference type="Gene3D" id="3.40.710.10">
    <property type="entry name" value="DD-peptidase/beta-lactamase superfamily"/>
    <property type="match status" value="1"/>
</dbReference>
<evidence type="ECO:0000256" key="1">
    <source>
        <dbReference type="ARBA" id="ARBA00007164"/>
    </source>
</evidence>
<feature type="transmembrane region" description="Helical" evidence="10">
    <location>
        <begin position="380"/>
        <end position="401"/>
    </location>
</feature>
<organism evidence="13 14">
    <name type="scientific">Hathewaya histolytica</name>
    <name type="common">Clostridium histolyticum</name>
    <dbReference type="NCBI Taxonomy" id="1498"/>
    <lineage>
        <taxon>Bacteria</taxon>
        <taxon>Bacillati</taxon>
        <taxon>Bacillota</taxon>
        <taxon>Clostridia</taxon>
        <taxon>Eubacteriales</taxon>
        <taxon>Clostridiaceae</taxon>
        <taxon>Hathewaya</taxon>
    </lineage>
</organism>
<keyword evidence="3 13" id="KW-0378">Hydrolase</keyword>
<feature type="domain" description="Peptidase S11 D-alanyl-D-alanine carboxypeptidase A N-terminal" evidence="12">
    <location>
        <begin position="26"/>
        <end position="257"/>
    </location>
</feature>
<dbReference type="EC" id="3.4.16.4" evidence="13"/>
<keyword evidence="2 11" id="KW-0732">Signal</keyword>
<evidence type="ECO:0000256" key="3">
    <source>
        <dbReference type="ARBA" id="ARBA00022801"/>
    </source>
</evidence>
<dbReference type="EMBL" id="LR590481">
    <property type="protein sequence ID" value="VTQ86756.1"/>
    <property type="molecule type" value="Genomic_DNA"/>
</dbReference>
<sequence length="411" mass="45917">MKKKISALLLALGLCFTNAMPVFAETKDPVIQGKSAIAIDLDTNEIVYTKNIDQKAYPASITKMLTALVMAENKQKTDELKYTETASKQPPYSYRLNVHPVKVGDTITADGAMDALLLFSGNDIAYMIADNVAGNEQNFAKLMNDKAKKLNMTNSHFITPNGLDENTTEHYTTAYDLTKLASAAYKNPWVKEVMAKKESTLQFSNGPVGKVQNRNKLVGTGGCVGGKTGVTSKAGRCLAAIFERDGRRMVGVVMNSKYNYPQDTIVFEDMKNLMNWAYSAKKEKLVSKGSTITTLKVPYKVLPFIGPKRTLDVPVEVKEDVTYYNNDIKPEKQFKLNNLNAWKLNSKSSAGKLIVSQRDSKKEYDLYSKVSKFDIIKQNILIYIGLLVLIILLVTGIVFLVNKFRSRRDFY</sequence>
<evidence type="ECO:0000256" key="9">
    <source>
        <dbReference type="RuleBase" id="RU004016"/>
    </source>
</evidence>
<dbReference type="GO" id="GO:0006508">
    <property type="term" value="P:proteolysis"/>
    <property type="evidence" value="ECO:0007669"/>
    <property type="project" value="InterPro"/>
</dbReference>
<keyword evidence="13" id="KW-0645">Protease</keyword>
<dbReference type="PANTHER" id="PTHR21581">
    <property type="entry name" value="D-ALANYL-D-ALANINE CARBOXYPEPTIDASE"/>
    <property type="match status" value="1"/>
</dbReference>
<feature type="active site" evidence="7">
    <location>
        <position position="120"/>
    </location>
</feature>
<dbReference type="AlphaFoldDB" id="A0A4U9R6U5"/>
<evidence type="ECO:0000313" key="13">
    <source>
        <dbReference type="EMBL" id="VTQ86756.1"/>
    </source>
</evidence>
<dbReference type="PANTHER" id="PTHR21581:SF26">
    <property type="entry name" value="D-ALANYL-D-ALANINE ENDOPEPTIDASE"/>
    <property type="match status" value="1"/>
</dbReference>